<evidence type="ECO:0000313" key="1">
    <source>
        <dbReference type="EMBL" id="KAI9920420.1"/>
    </source>
</evidence>
<accession>A0ACC0WQV1</accession>
<comment type="caution">
    <text evidence="1">The sequence shown here is derived from an EMBL/GenBank/DDBJ whole genome shotgun (WGS) entry which is preliminary data.</text>
</comment>
<gene>
    <name evidence="1" type="ORF">PsorP6_015391</name>
</gene>
<dbReference type="EMBL" id="CM047589">
    <property type="protein sequence ID" value="KAI9920420.1"/>
    <property type="molecule type" value="Genomic_DNA"/>
</dbReference>
<protein>
    <submittedName>
        <fullName evidence="1">Uncharacterized protein</fullName>
    </submittedName>
</protein>
<reference evidence="1 2" key="1">
    <citation type="journal article" date="2022" name="bioRxiv">
        <title>The genome of the oomycete Peronosclerospora sorghi, a cosmopolitan pathogen of maize and sorghum, is inflated with dispersed pseudogenes.</title>
        <authorList>
            <person name="Fletcher K."/>
            <person name="Martin F."/>
            <person name="Isakeit T."/>
            <person name="Cavanaugh K."/>
            <person name="Magill C."/>
            <person name="Michelmore R."/>
        </authorList>
    </citation>
    <scope>NUCLEOTIDE SEQUENCE [LARGE SCALE GENOMIC DNA]</scope>
    <source>
        <strain evidence="1">P6</strain>
    </source>
</reference>
<organism evidence="1 2">
    <name type="scientific">Peronosclerospora sorghi</name>
    <dbReference type="NCBI Taxonomy" id="230839"/>
    <lineage>
        <taxon>Eukaryota</taxon>
        <taxon>Sar</taxon>
        <taxon>Stramenopiles</taxon>
        <taxon>Oomycota</taxon>
        <taxon>Peronosporomycetes</taxon>
        <taxon>Peronosporales</taxon>
        <taxon>Peronosporaceae</taxon>
        <taxon>Peronosclerospora</taxon>
    </lineage>
</organism>
<evidence type="ECO:0000313" key="2">
    <source>
        <dbReference type="Proteomes" id="UP001163321"/>
    </source>
</evidence>
<sequence length="598" mass="68759">MSQRWNQHEVPRGNLDRGGDFLSSQDQIPFRRQLAGSKHMRAQRRRFRGSIAQKTLRTFSMMTSSHGCHQIRSANIQCTQIIRTPVLVLVNCHGHFGASRDHETRRRGLGDPICCAMRTSHIASSRSVQQCPVFPYSFHMEQIQFRNEVVRTIIRDDDVAVSPIPVTADSEMMEVDEDARDNMEVDEEGYDSVSTVREQMSSNNYLNLLPVATVNTVQQPIREQMPVERRPQLPPSTEQQQLGYERELSDAIVFRPPIEGLLVFRRQVFILFTFELEVPNRSHIPSLALEQDLIRRVQCVDIRLRLVSCLQLFRDCVVHVVKNAVHLLAKRLRRCLAAHGSVKVVMDTLHQGQFLLIHLEQCLERVVATKVFPRLLQRQRDLVRELDKALFVLHDFHATWYGVHVLHEPMHGTSLSSSGTLHLLVLLRHLSMQLLHLLTLHVVMVRLECHLALETCKSFDSTRLFMVLCSSSGTTTTCCSHLASRVTSFSALLDQPQNNAFHRFNVSILLKQTLMWLNRDWTATRQRFETPHDFLSKAEPRLHRVVGLEQDIPLDSSTLCVFATHDLLYQPRDPTQHAVKRSVRSHASFRETCELQSL</sequence>
<name>A0ACC0WQV1_9STRA</name>
<proteinExistence type="predicted"/>
<keyword evidence="2" id="KW-1185">Reference proteome</keyword>
<dbReference type="Proteomes" id="UP001163321">
    <property type="component" value="Chromosome 10"/>
</dbReference>